<proteinExistence type="predicted"/>
<organism evidence="3 4">
    <name type="scientific">Prorocentrum cordatum</name>
    <dbReference type="NCBI Taxonomy" id="2364126"/>
    <lineage>
        <taxon>Eukaryota</taxon>
        <taxon>Sar</taxon>
        <taxon>Alveolata</taxon>
        <taxon>Dinophyceae</taxon>
        <taxon>Prorocentrales</taxon>
        <taxon>Prorocentraceae</taxon>
        <taxon>Prorocentrum</taxon>
    </lineage>
</organism>
<feature type="domain" description="C2H2-type" evidence="2">
    <location>
        <begin position="38"/>
        <end position="60"/>
    </location>
</feature>
<feature type="region of interest" description="Disordered" evidence="1">
    <location>
        <begin position="1"/>
        <end position="31"/>
    </location>
</feature>
<dbReference type="InterPro" id="IPR029063">
    <property type="entry name" value="SAM-dependent_MTases_sf"/>
</dbReference>
<dbReference type="Proteomes" id="UP001189429">
    <property type="component" value="Unassembled WGS sequence"/>
</dbReference>
<evidence type="ECO:0000313" key="4">
    <source>
        <dbReference type="Proteomes" id="UP001189429"/>
    </source>
</evidence>
<name>A0ABN9V4E1_9DINO</name>
<keyword evidence="4" id="KW-1185">Reference proteome</keyword>
<accession>A0ABN9V4E1</accession>
<dbReference type="InterPro" id="IPR013087">
    <property type="entry name" value="Znf_C2H2_type"/>
</dbReference>
<dbReference type="InterPro" id="IPR023267">
    <property type="entry name" value="RCMT"/>
</dbReference>
<gene>
    <name evidence="3" type="ORF">PCOR1329_LOCUS54562</name>
</gene>
<evidence type="ECO:0000313" key="3">
    <source>
        <dbReference type="EMBL" id="CAK0867686.1"/>
    </source>
</evidence>
<reference evidence="3" key="1">
    <citation type="submission" date="2023-10" db="EMBL/GenBank/DDBJ databases">
        <authorList>
            <person name="Chen Y."/>
            <person name="Shah S."/>
            <person name="Dougan E. K."/>
            <person name="Thang M."/>
            <person name="Chan C."/>
        </authorList>
    </citation>
    <scope>NUCLEOTIDE SEQUENCE [LARGE SCALE GENOMIC DNA]</scope>
</reference>
<evidence type="ECO:0000259" key="2">
    <source>
        <dbReference type="PROSITE" id="PS00028"/>
    </source>
</evidence>
<sequence length="342" mass="35230">MAPGGPGPASPAHPAAAAPPAPPDPPAPLPAPPPQLHCGVCGALFPSRNKLFAHLELEGHHLEGTGEAAQDPAASVRENADFREYYRLQGIAGSDEDWRRCYELFQQELPVCFRLTLAACPPRAPRGPGLAEALLREAGVDFAPAAYHFGCDGGGVSGHGRCSLWTLSGHTVRRGVSSGLETAQFVGLLQRQEQNSALPPLLLGVRESDKVLDLCAAPGSKSLQLLDLMLADSPPGALPSGMLVANDVSRARASVMARRAREQLRSCLISPSATPASTPRCGGAAASRCASTACCATCPAAGTARCGSAGRSGAAGEACGRSGPSRWGCASTRCRRRSCAVA</sequence>
<evidence type="ECO:0000256" key="1">
    <source>
        <dbReference type="SAM" id="MobiDB-lite"/>
    </source>
</evidence>
<dbReference type="Gene3D" id="3.40.50.150">
    <property type="entry name" value="Vaccinia Virus protein VP39"/>
    <property type="match status" value="1"/>
</dbReference>
<dbReference type="EMBL" id="CAUYUJ010016671">
    <property type="protein sequence ID" value="CAK0867686.1"/>
    <property type="molecule type" value="Genomic_DNA"/>
</dbReference>
<dbReference type="SUPFAM" id="SSF53335">
    <property type="entry name" value="S-adenosyl-L-methionine-dependent methyltransferases"/>
    <property type="match status" value="1"/>
</dbReference>
<comment type="caution">
    <text evidence="3">The sequence shown here is derived from an EMBL/GenBank/DDBJ whole genome shotgun (WGS) entry which is preliminary data.</text>
</comment>
<dbReference type="PROSITE" id="PS00028">
    <property type="entry name" value="ZINC_FINGER_C2H2_1"/>
    <property type="match status" value="1"/>
</dbReference>
<protein>
    <recommendedName>
        <fullName evidence="2">C2H2-type domain-containing protein</fullName>
    </recommendedName>
</protein>
<dbReference type="PANTHER" id="PTHR22808">
    <property type="entry name" value="NCL1 YEAST -RELATED NOL1/NOP2/FMU SUN DOMAIN-CONTAINING"/>
    <property type="match status" value="1"/>
</dbReference>